<comment type="caution">
    <text evidence="2">The sequence shown here is derived from an EMBL/GenBank/DDBJ whole genome shotgun (WGS) entry which is preliminary data.</text>
</comment>
<evidence type="ECO:0000313" key="2">
    <source>
        <dbReference type="EMBL" id="EMZ24129.1"/>
    </source>
</evidence>
<dbReference type="Proteomes" id="UP000012589">
    <property type="component" value="Unassembled WGS sequence"/>
</dbReference>
<dbReference type="OrthoDB" id="2049123at2"/>
<keyword evidence="1" id="KW-1133">Transmembrane helix</keyword>
<name>N2AI82_9FIRM</name>
<evidence type="ECO:0008006" key="4">
    <source>
        <dbReference type="Google" id="ProtNLM"/>
    </source>
</evidence>
<keyword evidence="1" id="KW-0472">Membrane</keyword>
<gene>
    <name evidence="2" type="ORF">C823_03393</name>
</gene>
<dbReference type="STRING" id="1235802.C823_03393"/>
<reference evidence="2 3" key="1">
    <citation type="journal article" date="2014" name="Genome Announc.">
        <title>Draft genome sequences of the altered schaedler flora, a defined bacterial community from gnotobiotic mice.</title>
        <authorList>
            <person name="Wannemuehler M.J."/>
            <person name="Overstreet A.M."/>
            <person name="Ward D.V."/>
            <person name="Phillips G.J."/>
        </authorList>
    </citation>
    <scope>NUCLEOTIDE SEQUENCE [LARGE SCALE GENOMIC DNA]</scope>
    <source>
        <strain evidence="2 3">ASF492</strain>
    </source>
</reference>
<sequence length="110" mass="12640">MIRKLLKKILGENFNQNNANLAGVNFGIILLMFLFSGIMIFFLPEEIQILHNGATEYPIPTKLGVWLFPMVALIVNISFIWQNRLTKMNSIIFVVLFVIMAAFYIRACLM</sequence>
<organism evidence="2 3">
    <name type="scientific">Eubacterium plexicaudatum ASF492</name>
    <dbReference type="NCBI Taxonomy" id="1235802"/>
    <lineage>
        <taxon>Bacteria</taxon>
        <taxon>Bacillati</taxon>
        <taxon>Bacillota</taxon>
        <taxon>Clostridia</taxon>
        <taxon>Eubacteriales</taxon>
        <taxon>Eubacteriaceae</taxon>
        <taxon>Eubacterium</taxon>
    </lineage>
</organism>
<accession>N2AI82</accession>
<keyword evidence="1" id="KW-0812">Transmembrane</keyword>
<dbReference type="PATRIC" id="fig|1235802.3.peg.3585"/>
<keyword evidence="3" id="KW-1185">Reference proteome</keyword>
<feature type="transmembrane region" description="Helical" evidence="1">
    <location>
        <begin position="88"/>
        <end position="107"/>
    </location>
</feature>
<dbReference type="EMBL" id="AQFT01000100">
    <property type="protein sequence ID" value="EMZ24129.1"/>
    <property type="molecule type" value="Genomic_DNA"/>
</dbReference>
<protein>
    <recommendedName>
        <fullName evidence="4">DUF1648 domain-containing protein</fullName>
    </recommendedName>
</protein>
<evidence type="ECO:0000313" key="3">
    <source>
        <dbReference type="Proteomes" id="UP000012589"/>
    </source>
</evidence>
<feature type="transmembrane region" description="Helical" evidence="1">
    <location>
        <begin position="63"/>
        <end position="81"/>
    </location>
</feature>
<dbReference type="HOGENOM" id="CLU_2193042_0_0_9"/>
<evidence type="ECO:0000256" key="1">
    <source>
        <dbReference type="SAM" id="Phobius"/>
    </source>
</evidence>
<dbReference type="eggNOG" id="ENOG5032UVB">
    <property type="taxonomic scope" value="Bacteria"/>
</dbReference>
<feature type="transmembrane region" description="Helical" evidence="1">
    <location>
        <begin position="21"/>
        <end position="43"/>
    </location>
</feature>
<proteinExistence type="predicted"/>
<dbReference type="AlphaFoldDB" id="N2AI82"/>